<evidence type="ECO:0000256" key="2">
    <source>
        <dbReference type="ARBA" id="ARBA00012862"/>
    </source>
</evidence>
<dbReference type="SUPFAM" id="SSF102546">
    <property type="entry name" value="RbsD-like"/>
    <property type="match status" value="1"/>
</dbReference>
<evidence type="ECO:0000313" key="7">
    <source>
        <dbReference type="EMBL" id="SCX97813.1"/>
    </source>
</evidence>
<dbReference type="InterPro" id="IPR023064">
    <property type="entry name" value="D-ribose_pyranase"/>
</dbReference>
<feature type="active site" description="Proton donor" evidence="6">
    <location>
        <position position="20"/>
    </location>
</feature>
<dbReference type="GO" id="GO:0048029">
    <property type="term" value="F:monosaccharide binding"/>
    <property type="evidence" value="ECO:0007669"/>
    <property type="project" value="InterPro"/>
</dbReference>
<feature type="binding site" evidence="6">
    <location>
        <position position="106"/>
    </location>
    <ligand>
        <name>substrate</name>
    </ligand>
</feature>
<comment type="catalytic activity">
    <reaction evidence="1 6">
        <text>beta-D-ribopyranose = beta-D-ribofuranose</text>
        <dbReference type="Rhea" id="RHEA:25432"/>
        <dbReference type="ChEBI" id="CHEBI:27476"/>
        <dbReference type="ChEBI" id="CHEBI:47002"/>
        <dbReference type="EC" id="5.4.99.62"/>
    </reaction>
</comment>
<dbReference type="NCBIfam" id="NF008761">
    <property type="entry name" value="PRK11797.1"/>
    <property type="match status" value="1"/>
</dbReference>
<evidence type="ECO:0000256" key="5">
    <source>
        <dbReference type="ARBA" id="ARBA00023277"/>
    </source>
</evidence>
<dbReference type="RefSeq" id="WP_092208923.1">
    <property type="nucleotide sequence ID" value="NZ_FMUX01000002.1"/>
</dbReference>
<dbReference type="GO" id="GO:0019303">
    <property type="term" value="P:D-ribose catabolic process"/>
    <property type="evidence" value="ECO:0007669"/>
    <property type="project" value="UniProtKB-UniRule"/>
</dbReference>
<dbReference type="PANTHER" id="PTHR37831">
    <property type="entry name" value="D-RIBOSE PYRANASE"/>
    <property type="match status" value="1"/>
</dbReference>
<dbReference type="Gene3D" id="3.40.1650.10">
    <property type="entry name" value="RbsD-like domain"/>
    <property type="match status" value="1"/>
</dbReference>
<comment type="subcellular location">
    <subcellularLocation>
        <location evidence="6">Cytoplasm</location>
    </subcellularLocation>
</comment>
<proteinExistence type="inferred from homology"/>
<evidence type="ECO:0000313" key="8">
    <source>
        <dbReference type="Proteomes" id="UP000198870"/>
    </source>
</evidence>
<dbReference type="UniPathway" id="UPA00916">
    <property type="reaction ID" value="UER00888"/>
</dbReference>
<dbReference type="PANTHER" id="PTHR37831:SF1">
    <property type="entry name" value="D-RIBOSE PYRANASE"/>
    <property type="match status" value="1"/>
</dbReference>
<evidence type="ECO:0000256" key="6">
    <source>
        <dbReference type="HAMAP-Rule" id="MF_01661"/>
    </source>
</evidence>
<comment type="subunit">
    <text evidence="6">Homodecamer.</text>
</comment>
<dbReference type="InterPro" id="IPR023750">
    <property type="entry name" value="RbsD-like_sf"/>
</dbReference>
<dbReference type="Proteomes" id="UP000198870">
    <property type="component" value="Unassembled WGS sequence"/>
</dbReference>
<dbReference type="HAMAP" id="MF_01661">
    <property type="entry name" value="D_rib_pyranase"/>
    <property type="match status" value="1"/>
</dbReference>
<feature type="binding site" evidence="6">
    <location>
        <position position="28"/>
    </location>
    <ligand>
        <name>substrate</name>
    </ligand>
</feature>
<dbReference type="GO" id="GO:0005829">
    <property type="term" value="C:cytosol"/>
    <property type="evidence" value="ECO:0007669"/>
    <property type="project" value="TreeGrafter"/>
</dbReference>
<dbReference type="STRING" id="419481.SAMN05216233_102399"/>
<evidence type="ECO:0000256" key="4">
    <source>
        <dbReference type="ARBA" id="ARBA00023235"/>
    </source>
</evidence>
<keyword evidence="4 6" id="KW-0413">Isomerase</keyword>
<dbReference type="GO" id="GO:0016872">
    <property type="term" value="F:intramolecular lyase activity"/>
    <property type="evidence" value="ECO:0007669"/>
    <property type="project" value="UniProtKB-UniRule"/>
</dbReference>
<dbReference type="Pfam" id="PF05025">
    <property type="entry name" value="RbsD_FucU"/>
    <property type="match status" value="1"/>
</dbReference>
<comment type="similarity">
    <text evidence="6">Belongs to the RbsD / FucU family. RbsD subfamily.</text>
</comment>
<organism evidence="7 8">
    <name type="scientific">Desulfoluna spongiiphila</name>
    <dbReference type="NCBI Taxonomy" id="419481"/>
    <lineage>
        <taxon>Bacteria</taxon>
        <taxon>Pseudomonadati</taxon>
        <taxon>Thermodesulfobacteriota</taxon>
        <taxon>Desulfobacteria</taxon>
        <taxon>Desulfobacterales</taxon>
        <taxon>Desulfolunaceae</taxon>
        <taxon>Desulfoluna</taxon>
    </lineage>
</organism>
<protein>
    <recommendedName>
        <fullName evidence="2 6">D-ribose pyranase</fullName>
        <ecNumber evidence="2 6">5.4.99.62</ecNumber>
    </recommendedName>
</protein>
<accession>A0A1G5C5V2</accession>
<gene>
    <name evidence="6" type="primary">rbsD</name>
    <name evidence="7" type="ORF">SAMN05216233_102399</name>
</gene>
<keyword evidence="3 6" id="KW-0963">Cytoplasm</keyword>
<sequence>MKKGTLINSEISHAVARLGHLDGLCVCDAGLPIPAEPRRIDLALSRGIPSFIDTVKAVLSEMTLDSVEMAEEFPEKSPELHEAFMALLKQEEEAMGKEIPILAVRHEAFKLATKRCRAVVRTGEFTPYANVILKAGVRF</sequence>
<keyword evidence="5 6" id="KW-0119">Carbohydrate metabolism</keyword>
<keyword evidence="8" id="KW-1185">Reference proteome</keyword>
<dbReference type="GO" id="GO:0062193">
    <property type="term" value="F:D-ribose pyranase activity"/>
    <property type="evidence" value="ECO:0007669"/>
    <property type="project" value="UniProtKB-EC"/>
</dbReference>
<comment type="function">
    <text evidence="6">Catalyzes the interconversion of beta-pyran and beta-furan forms of D-ribose.</text>
</comment>
<dbReference type="OrthoDB" id="9805009at2"/>
<feature type="binding site" evidence="6">
    <location>
        <begin position="128"/>
        <end position="130"/>
    </location>
    <ligand>
        <name>substrate</name>
    </ligand>
</feature>
<dbReference type="EC" id="5.4.99.62" evidence="2 6"/>
<evidence type="ECO:0000256" key="3">
    <source>
        <dbReference type="ARBA" id="ARBA00022490"/>
    </source>
</evidence>
<name>A0A1G5C5V2_9BACT</name>
<dbReference type="AlphaFoldDB" id="A0A1G5C5V2"/>
<reference evidence="7 8" key="1">
    <citation type="submission" date="2016-10" db="EMBL/GenBank/DDBJ databases">
        <authorList>
            <person name="de Groot N.N."/>
        </authorList>
    </citation>
    <scope>NUCLEOTIDE SEQUENCE [LARGE SCALE GENOMIC DNA]</scope>
    <source>
        <strain evidence="7 8">AA1</strain>
    </source>
</reference>
<comment type="pathway">
    <text evidence="6">Carbohydrate metabolism; D-ribose degradation; D-ribose 5-phosphate from beta-D-ribopyranose: step 1/2.</text>
</comment>
<dbReference type="EMBL" id="FMUX01000002">
    <property type="protein sequence ID" value="SCX97813.1"/>
    <property type="molecule type" value="Genomic_DNA"/>
</dbReference>
<evidence type="ECO:0000256" key="1">
    <source>
        <dbReference type="ARBA" id="ARBA00000223"/>
    </source>
</evidence>
<dbReference type="InterPro" id="IPR007721">
    <property type="entry name" value="RbsD_FucU"/>
</dbReference>